<gene>
    <name evidence="2" type="ORF">VITISV_021418</name>
</gene>
<dbReference type="EMBL" id="AM484585">
    <property type="protein sequence ID" value="CAN84003.1"/>
    <property type="molecule type" value="Genomic_DNA"/>
</dbReference>
<protein>
    <submittedName>
        <fullName evidence="2">Uncharacterized protein</fullName>
    </submittedName>
</protein>
<feature type="compositionally biased region" description="Basic residues" evidence="1">
    <location>
        <begin position="71"/>
        <end position="81"/>
    </location>
</feature>
<organism evidence="2">
    <name type="scientific">Vitis vinifera</name>
    <name type="common">Grape</name>
    <dbReference type="NCBI Taxonomy" id="29760"/>
    <lineage>
        <taxon>Eukaryota</taxon>
        <taxon>Viridiplantae</taxon>
        <taxon>Streptophyta</taxon>
        <taxon>Embryophyta</taxon>
        <taxon>Tracheophyta</taxon>
        <taxon>Spermatophyta</taxon>
        <taxon>Magnoliopsida</taxon>
        <taxon>eudicotyledons</taxon>
        <taxon>Gunneridae</taxon>
        <taxon>Pentapetalae</taxon>
        <taxon>rosids</taxon>
        <taxon>Vitales</taxon>
        <taxon>Vitaceae</taxon>
        <taxon>Viteae</taxon>
        <taxon>Vitis</taxon>
    </lineage>
</organism>
<name>A5C736_VITVI</name>
<proteinExistence type="predicted"/>
<feature type="region of interest" description="Disordered" evidence="1">
    <location>
        <begin position="1"/>
        <end position="81"/>
    </location>
</feature>
<accession>A5C736</accession>
<reference evidence="2" key="1">
    <citation type="journal article" date="2007" name="PLoS ONE">
        <title>The first genome sequence of an elite grapevine cultivar (Pinot noir Vitis vinifera L.): coping with a highly heterozygous genome.</title>
        <authorList>
            <person name="Velasco R."/>
            <person name="Zharkikh A."/>
            <person name="Troggio M."/>
            <person name="Cartwright D.A."/>
            <person name="Cestaro A."/>
            <person name="Pruss D."/>
            <person name="Pindo M."/>
            <person name="FitzGerald L.M."/>
            <person name="Vezzulli S."/>
            <person name="Reid J."/>
            <person name="Malacarne G."/>
            <person name="Iliev D."/>
            <person name="Coppola G."/>
            <person name="Wardell B."/>
            <person name="Micheletti D."/>
            <person name="Macalma T."/>
            <person name="Facci M."/>
            <person name="Mitchell J.T."/>
            <person name="Perazzolli M."/>
            <person name="Eldredge G."/>
            <person name="Gatto P."/>
            <person name="Oyzerski R."/>
            <person name="Moretto M."/>
            <person name="Gutin N."/>
            <person name="Stefanini M."/>
            <person name="Chen Y."/>
            <person name="Segala C."/>
            <person name="Davenport C."/>
            <person name="Dematte L."/>
            <person name="Mraz A."/>
            <person name="Battilana J."/>
            <person name="Stormo K."/>
            <person name="Costa F."/>
            <person name="Tao Q."/>
            <person name="Si-Ammour A."/>
            <person name="Harkins T."/>
            <person name="Lackey A."/>
            <person name="Perbost C."/>
            <person name="Taillon B."/>
            <person name="Stella A."/>
            <person name="Solovyev V."/>
            <person name="Fawcett J.A."/>
            <person name="Sterck L."/>
            <person name="Vandepoele K."/>
            <person name="Grando S.M."/>
            <person name="Toppo S."/>
            <person name="Moser C."/>
            <person name="Lanchbury J."/>
            <person name="Bogden R."/>
            <person name="Skolnick M."/>
            <person name="Sgaramella V."/>
            <person name="Bhatnagar S.K."/>
            <person name="Fontana P."/>
            <person name="Gutin A."/>
            <person name="Van de Peer Y."/>
            <person name="Salamini F."/>
            <person name="Viola R."/>
        </authorList>
    </citation>
    <scope>NUCLEOTIDE SEQUENCE</scope>
</reference>
<dbReference type="AlphaFoldDB" id="A5C736"/>
<feature type="compositionally biased region" description="Basic and acidic residues" evidence="1">
    <location>
        <begin position="1"/>
        <end position="11"/>
    </location>
</feature>
<evidence type="ECO:0000256" key="1">
    <source>
        <dbReference type="SAM" id="MobiDB-lite"/>
    </source>
</evidence>
<evidence type="ECO:0000313" key="2">
    <source>
        <dbReference type="EMBL" id="CAN84003.1"/>
    </source>
</evidence>
<sequence>MAPQRRLEKRPNGARVGRLNRTSTALETMPEVAPQSTTPEWRQRPPLQRAPIATSAPEAPPRNGIGGHACSAHRPRLKHAA</sequence>